<accession>A0ABT0QJB5</accession>
<proteinExistence type="predicted"/>
<evidence type="ECO:0000313" key="2">
    <source>
        <dbReference type="Proteomes" id="UP001165381"/>
    </source>
</evidence>
<comment type="caution">
    <text evidence="1">The sequence shown here is derived from an EMBL/GenBank/DDBJ whole genome shotgun (WGS) entry which is preliminary data.</text>
</comment>
<dbReference type="Proteomes" id="UP001165381">
    <property type="component" value="Unassembled WGS sequence"/>
</dbReference>
<organism evidence="1 2">
    <name type="scientific">Jejuia spongiicola</name>
    <dbReference type="NCBI Taxonomy" id="2942207"/>
    <lineage>
        <taxon>Bacteria</taxon>
        <taxon>Pseudomonadati</taxon>
        <taxon>Bacteroidota</taxon>
        <taxon>Flavobacteriia</taxon>
        <taxon>Flavobacteriales</taxon>
        <taxon>Flavobacteriaceae</taxon>
        <taxon>Jejuia</taxon>
    </lineage>
</organism>
<name>A0ABT0QJB5_9FLAO</name>
<dbReference type="RefSeq" id="WP_249973792.1">
    <property type="nucleotide sequence ID" value="NZ_JAMFLZ010000008.1"/>
</dbReference>
<dbReference type="EMBL" id="JAMFLZ010000008">
    <property type="protein sequence ID" value="MCL6296359.1"/>
    <property type="molecule type" value="Genomic_DNA"/>
</dbReference>
<sequence>MRKIAFLIFMFPMLNCSKKLYTHSDFFDYNRTSDFKADTDTKQLIYAILERAVVSKKDIPSYKLIKDKMNIYINNVSYSKFHYWLDKPQENLIDPKDVPTQIEKVRFCIKSKLEIQAISDKTDDFLYLIIGNIVINNETAKIGLSNNWVVSKKNKGKYAIMSGGGYILTFKKINGNWIFDKNALINSWQS</sequence>
<keyword evidence="2" id="KW-1185">Reference proteome</keyword>
<protein>
    <submittedName>
        <fullName evidence="1">Uncharacterized protein</fullName>
    </submittedName>
</protein>
<reference evidence="1" key="1">
    <citation type="submission" date="2022-05" db="EMBL/GenBank/DDBJ databases">
        <authorList>
            <person name="Park J.-S."/>
        </authorList>
    </citation>
    <scope>NUCLEOTIDE SEQUENCE</scope>
    <source>
        <strain evidence="1">2012CJ34-3</strain>
    </source>
</reference>
<evidence type="ECO:0000313" key="1">
    <source>
        <dbReference type="EMBL" id="MCL6296359.1"/>
    </source>
</evidence>
<gene>
    <name evidence="1" type="ORF">M3P09_15210</name>
</gene>